<proteinExistence type="predicted"/>
<evidence type="ECO:0000259" key="4">
    <source>
        <dbReference type="PROSITE" id="PS50102"/>
    </source>
</evidence>
<gene>
    <name evidence="5" type="ORF">FEM48_Zijuj08G0174800</name>
</gene>
<dbReference type="PANTHER" id="PTHR10352">
    <property type="entry name" value="EUKARYOTIC TRANSLATION INITIATION FACTOR 3 SUBUNIT G"/>
    <property type="match status" value="1"/>
</dbReference>
<dbReference type="Gene3D" id="3.30.70.330">
    <property type="match status" value="2"/>
</dbReference>
<dbReference type="InterPro" id="IPR000504">
    <property type="entry name" value="RRM_dom"/>
</dbReference>
<dbReference type="InterPro" id="IPR012677">
    <property type="entry name" value="Nucleotide-bd_a/b_plait_sf"/>
</dbReference>
<dbReference type="Pfam" id="PF00076">
    <property type="entry name" value="RRM_1"/>
    <property type="match status" value="2"/>
</dbReference>
<comment type="caution">
    <text evidence="5">The sequence shown here is derived from an EMBL/GenBank/DDBJ whole genome shotgun (WGS) entry which is preliminary data.</text>
</comment>
<feature type="domain" description="RRM" evidence="4">
    <location>
        <begin position="152"/>
        <end position="229"/>
    </location>
</feature>
<evidence type="ECO:0000256" key="1">
    <source>
        <dbReference type="ARBA" id="ARBA00022884"/>
    </source>
</evidence>
<evidence type="ECO:0000313" key="6">
    <source>
        <dbReference type="Proteomes" id="UP000813462"/>
    </source>
</evidence>
<reference evidence="5" key="1">
    <citation type="journal article" date="2021" name="Front. Plant Sci.">
        <title>Chromosome-Scale Genome Assembly for Chinese Sour Jujube and Insights Into Its Genome Evolution and Domestication Signature.</title>
        <authorList>
            <person name="Shen L.-Y."/>
            <person name="Luo H."/>
            <person name="Wang X.-L."/>
            <person name="Wang X.-M."/>
            <person name="Qiu X.-J."/>
            <person name="Liu H."/>
            <person name="Zhou S.-S."/>
            <person name="Jia K.-H."/>
            <person name="Nie S."/>
            <person name="Bao Y.-T."/>
            <person name="Zhang R.-G."/>
            <person name="Yun Q.-Z."/>
            <person name="Chai Y.-H."/>
            <person name="Lu J.-Y."/>
            <person name="Li Y."/>
            <person name="Zhao S.-W."/>
            <person name="Mao J.-F."/>
            <person name="Jia S.-G."/>
            <person name="Mao Y.-M."/>
        </authorList>
    </citation>
    <scope>NUCLEOTIDE SEQUENCE</scope>
    <source>
        <strain evidence="5">AT0</strain>
        <tissue evidence="5">Leaf</tissue>
    </source>
</reference>
<evidence type="ECO:0000313" key="5">
    <source>
        <dbReference type="EMBL" id="KAH7520715.1"/>
    </source>
</evidence>
<feature type="region of interest" description="Disordered" evidence="3">
    <location>
        <begin position="1"/>
        <end position="109"/>
    </location>
</feature>
<feature type="region of interest" description="Disordered" evidence="3">
    <location>
        <begin position="332"/>
        <end position="371"/>
    </location>
</feature>
<dbReference type="OrthoDB" id="1875751at2759"/>
<dbReference type="SUPFAM" id="SSF54928">
    <property type="entry name" value="RNA-binding domain, RBD"/>
    <property type="match status" value="2"/>
</dbReference>
<dbReference type="EMBL" id="JAEACU010000008">
    <property type="protein sequence ID" value="KAH7520715.1"/>
    <property type="molecule type" value="Genomic_DNA"/>
</dbReference>
<protein>
    <recommendedName>
        <fullName evidence="4">RRM domain-containing protein</fullName>
    </recommendedName>
</protein>
<dbReference type="InterPro" id="IPR035979">
    <property type="entry name" value="RBD_domain_sf"/>
</dbReference>
<feature type="domain" description="RRM" evidence="4">
    <location>
        <begin position="257"/>
        <end position="333"/>
    </location>
</feature>
<feature type="region of interest" description="Disordered" evidence="3">
    <location>
        <begin position="479"/>
        <end position="510"/>
    </location>
</feature>
<feature type="compositionally biased region" description="Gly residues" evidence="3">
    <location>
        <begin position="487"/>
        <end position="502"/>
    </location>
</feature>
<feature type="compositionally biased region" description="Basic and acidic residues" evidence="3">
    <location>
        <begin position="8"/>
        <end position="19"/>
    </location>
</feature>
<dbReference type="PROSITE" id="PS50102">
    <property type="entry name" value="RRM"/>
    <property type="match status" value="2"/>
</dbReference>
<name>A0A978V0E9_ZIZJJ</name>
<keyword evidence="1 2" id="KW-0694">RNA-binding</keyword>
<organism evidence="5 6">
    <name type="scientific">Ziziphus jujuba var. spinosa</name>
    <dbReference type="NCBI Taxonomy" id="714518"/>
    <lineage>
        <taxon>Eukaryota</taxon>
        <taxon>Viridiplantae</taxon>
        <taxon>Streptophyta</taxon>
        <taxon>Embryophyta</taxon>
        <taxon>Tracheophyta</taxon>
        <taxon>Spermatophyta</taxon>
        <taxon>Magnoliopsida</taxon>
        <taxon>eudicotyledons</taxon>
        <taxon>Gunneridae</taxon>
        <taxon>Pentapetalae</taxon>
        <taxon>rosids</taxon>
        <taxon>fabids</taxon>
        <taxon>Rosales</taxon>
        <taxon>Rhamnaceae</taxon>
        <taxon>Paliureae</taxon>
        <taxon>Ziziphus</taxon>
    </lineage>
</organism>
<dbReference type="Proteomes" id="UP000813462">
    <property type="component" value="Unassembled WGS sequence"/>
</dbReference>
<evidence type="ECO:0000256" key="2">
    <source>
        <dbReference type="PROSITE-ProRule" id="PRU00176"/>
    </source>
</evidence>
<dbReference type="GO" id="GO:0003723">
    <property type="term" value="F:RNA binding"/>
    <property type="evidence" value="ECO:0007669"/>
    <property type="project" value="UniProtKB-UniRule"/>
</dbReference>
<dbReference type="SMART" id="SM00360">
    <property type="entry name" value="RRM"/>
    <property type="match status" value="2"/>
</dbReference>
<evidence type="ECO:0000256" key="3">
    <source>
        <dbReference type="SAM" id="MobiDB-lite"/>
    </source>
</evidence>
<feature type="compositionally biased region" description="Basic residues" evidence="3">
    <location>
        <begin position="340"/>
        <end position="360"/>
    </location>
</feature>
<feature type="compositionally biased region" description="Acidic residues" evidence="3">
    <location>
        <begin position="40"/>
        <end position="83"/>
    </location>
</feature>
<feature type="compositionally biased region" description="Low complexity" evidence="3">
    <location>
        <begin position="20"/>
        <end position="29"/>
    </location>
</feature>
<feature type="compositionally biased region" description="Basic and acidic residues" evidence="3">
    <location>
        <begin position="30"/>
        <end position="39"/>
    </location>
</feature>
<dbReference type="AlphaFoldDB" id="A0A978V0E9"/>
<accession>A0A978V0E9</accession>
<sequence length="510" mass="54650">MVRKRKLEPKTTEASEPSKKQQQQQQQQKVIEEPKPQKEPEDEAVEEDEEEDEEDVEEDEYEEYEEEEDEEEEDSDDEEEEEGNAANHAKTPSVSGVGGGVGDDDDEEESIQKLLEPFSKDQLLNLLIEASEKHGDVADLIRKVANEDPVNRKIFVHGLGWDTNAEALTAVFKQYGEIEDCKAVCDKVSGKSKGYGFILFKSRGGARRALKQPQKKIGNRMTACQLASVGPVPPSSTAAASGAPAPQSQPTSEYTLRKIYVSNVGAELDPQKLYTFFSKYGEIEEGPLGLDKMTGRPKGFCLFVYKSMESAKRALEEPHKNFEGHILHCQRAIDGPKPGKAQHQHQNQHQHQPHHNHNSHSHGNQFQRNENPGYVAGAATATAPGHLMAPAGPGIGFNQGPAAAQALNPALGQALTALLASQGAGLGLTNLLGSFGSTAAVNPGVPGTTGHGIQSAYGSQANISPGVIGGYGNQGAIPGGYPNQQIGPGGSGRGQHGVGQYGVGPTYMGH</sequence>